<comment type="caution">
    <text evidence="13">The sequence shown here is derived from an EMBL/GenBank/DDBJ whole genome shotgun (WGS) entry which is preliminary data.</text>
</comment>
<dbReference type="PANTHER" id="PTHR21015:SF27">
    <property type="entry name" value="UDP-N-ACETYLGLUCOSAMINE--N-ACETYLMURAMYL-(PENTAPEPTIDE) PYROPHOSPHORYL-UNDECAPRENOL N-ACETYLGLUCOSAMINE TRANSFERASE"/>
    <property type="match status" value="1"/>
</dbReference>
<keyword evidence="3 10" id="KW-0328">Glycosyltransferase</keyword>
<feature type="binding site" evidence="10">
    <location>
        <position position="290"/>
    </location>
    <ligand>
        <name>UDP-N-acetyl-alpha-D-glucosamine</name>
        <dbReference type="ChEBI" id="CHEBI:57705"/>
    </ligand>
</feature>
<evidence type="ECO:0000256" key="1">
    <source>
        <dbReference type="ARBA" id="ARBA00022475"/>
    </source>
</evidence>
<dbReference type="SUPFAM" id="SSF53756">
    <property type="entry name" value="UDP-Glycosyltransferase/glycogen phosphorylase"/>
    <property type="match status" value="1"/>
</dbReference>
<evidence type="ECO:0000256" key="7">
    <source>
        <dbReference type="ARBA" id="ARBA00023136"/>
    </source>
</evidence>
<evidence type="ECO:0000256" key="5">
    <source>
        <dbReference type="ARBA" id="ARBA00022960"/>
    </source>
</evidence>
<evidence type="ECO:0000313" key="13">
    <source>
        <dbReference type="EMBL" id="MEI5616615.1"/>
    </source>
</evidence>
<proteinExistence type="inferred from homology"/>
<gene>
    <name evidence="10" type="primary">murG</name>
    <name evidence="13" type="ORF">WB403_46710</name>
</gene>
<evidence type="ECO:0000259" key="12">
    <source>
        <dbReference type="Pfam" id="PF04101"/>
    </source>
</evidence>
<dbReference type="InterPro" id="IPR007235">
    <property type="entry name" value="Glyco_trans_28_C"/>
</dbReference>
<dbReference type="GO" id="GO:0016757">
    <property type="term" value="F:glycosyltransferase activity"/>
    <property type="evidence" value="ECO:0007669"/>
    <property type="project" value="UniProtKB-KW"/>
</dbReference>
<comment type="function">
    <text evidence="10">Cell wall formation. Catalyzes the transfer of a GlcNAc subunit on undecaprenyl-pyrophosphoryl-MurNAc-pentapeptide (lipid intermediate I) to form undecaprenyl-pyrophosphoryl-MurNAc-(pentapeptide)GlcNAc (lipid intermediate II).</text>
</comment>
<comment type="caution">
    <text evidence="10">Lacks conserved residue(s) required for the propagation of feature annotation.</text>
</comment>
<keyword evidence="14" id="KW-1185">Reference proteome</keyword>
<keyword evidence="9 10" id="KW-0961">Cell wall biogenesis/degradation</keyword>
<reference evidence="13 14" key="1">
    <citation type="submission" date="2024-03" db="EMBL/GenBank/DDBJ databases">
        <title>First Report of Pectobacterium brasiliscabiei causing potato scab in china.</title>
        <authorList>
            <person name="Handique U."/>
        </authorList>
    </citation>
    <scope>NUCLEOTIDE SEQUENCE [LARGE SCALE GENOMIC DNA]</scope>
    <source>
        <strain evidence="13 14">ZRIMU1503</strain>
    </source>
</reference>
<keyword evidence="7 10" id="KW-0472">Membrane</keyword>
<feature type="domain" description="Glycosyltransferase family 28 N-terminal" evidence="11">
    <location>
        <begin position="3"/>
        <end position="139"/>
    </location>
</feature>
<keyword evidence="6 10" id="KW-0573">Peptidoglycan synthesis</keyword>
<dbReference type="EMBL" id="JBBAYM010000059">
    <property type="protein sequence ID" value="MEI5616615.1"/>
    <property type="molecule type" value="Genomic_DNA"/>
</dbReference>
<dbReference type="Pfam" id="PF04101">
    <property type="entry name" value="Glyco_tran_28_C"/>
    <property type="match status" value="1"/>
</dbReference>
<dbReference type="Pfam" id="PF03033">
    <property type="entry name" value="Glyco_transf_28"/>
    <property type="match status" value="1"/>
</dbReference>
<dbReference type="InterPro" id="IPR004276">
    <property type="entry name" value="GlycoTrans_28_N"/>
</dbReference>
<dbReference type="HAMAP" id="MF_00033">
    <property type="entry name" value="MurG"/>
    <property type="match status" value="1"/>
</dbReference>
<dbReference type="PANTHER" id="PTHR21015">
    <property type="entry name" value="UDP-N-ACETYLGLUCOSAMINE--N-ACETYLMURAMYL-(PENTAPEPTIDE) PYROPHOSPHORYL-UNDECAPRENOL N-ACETYLGLUCOSAMINE TRANSFERASE 1"/>
    <property type="match status" value="1"/>
</dbReference>
<dbReference type="Gene3D" id="3.40.50.2000">
    <property type="entry name" value="Glycogen Phosphorylase B"/>
    <property type="match status" value="2"/>
</dbReference>
<sequence length="365" mass="39386">MKIAITGGGSAGHVVPALSVATQLTQSGNELVFLGRHGSIEHEYAQKANIRFRSVPSAGLKRYRSWSNIQMPFTVLRGIAAARRAMHHERPDAVFSKGGYVTVPVGIAAWLCRVPVVIHESDHSLGLANRILARMAAHVCLSEPARSKPPRWLARKTVVTGLPLRHDLGDGNPDRLRSRLGIKPGAEVLLIFCGSSGSARINDAVRSQLNKLLGRFAVIHVCGKGNLDPVLEATAGYWQFEYLHQEMTDALWLADLVIGRAGATTLAELEALGKRAVLIPLPASVSRGDQLVNAEAYARRHEGRCHVIQDDDALTGGAALVAACLHLADAHASFHRPDPAVIHQAASRIAEQTLAAARPRSRRAR</sequence>
<comment type="similarity">
    <text evidence="10">Belongs to the glycosyltransferase 28 family. MurG subfamily.</text>
</comment>
<protein>
    <recommendedName>
        <fullName evidence="10">UDP-N-acetylglucosamine--N-acetylmuramyl-(pentapeptide) pyrophosphoryl-undecaprenol N-acetylglucosamine transferase</fullName>
        <ecNumber evidence="10">2.4.1.227</ecNumber>
    </recommendedName>
    <alternativeName>
        <fullName evidence="10">Undecaprenyl-PP-MurNAc-pentapeptide-UDPGlcNAc GlcNAc transferase</fullName>
    </alternativeName>
</protein>
<organism evidence="13 14">
    <name type="scientific">Streptomyces brasiliscabiei</name>
    <dbReference type="NCBI Taxonomy" id="2736302"/>
    <lineage>
        <taxon>Bacteria</taxon>
        <taxon>Bacillati</taxon>
        <taxon>Actinomycetota</taxon>
        <taxon>Actinomycetes</taxon>
        <taxon>Kitasatosporales</taxon>
        <taxon>Streptomycetaceae</taxon>
        <taxon>Streptomyces</taxon>
    </lineage>
</organism>
<comment type="catalytic activity">
    <reaction evidence="10">
        <text>di-trans,octa-cis-undecaprenyl diphospho-N-acetyl-alpha-D-muramoyl-L-alanyl-D-glutamyl-meso-2,6-diaminopimeloyl-D-alanyl-D-alanine + UDP-N-acetyl-alpha-D-glucosamine = di-trans,octa-cis-undecaprenyl diphospho-[N-acetyl-alpha-D-glucosaminyl-(1-&gt;4)]-N-acetyl-alpha-D-muramoyl-L-alanyl-D-glutamyl-meso-2,6-diaminopimeloyl-D-alanyl-D-alanine + UDP + H(+)</text>
        <dbReference type="Rhea" id="RHEA:31227"/>
        <dbReference type="ChEBI" id="CHEBI:15378"/>
        <dbReference type="ChEBI" id="CHEBI:57705"/>
        <dbReference type="ChEBI" id="CHEBI:58223"/>
        <dbReference type="ChEBI" id="CHEBI:61387"/>
        <dbReference type="ChEBI" id="CHEBI:61388"/>
        <dbReference type="EC" id="2.4.1.227"/>
    </reaction>
</comment>
<keyword evidence="1 10" id="KW-1003">Cell membrane</keyword>
<name>A0ABU8GWQ8_9ACTN</name>
<evidence type="ECO:0000256" key="8">
    <source>
        <dbReference type="ARBA" id="ARBA00023306"/>
    </source>
</evidence>
<evidence type="ECO:0000256" key="2">
    <source>
        <dbReference type="ARBA" id="ARBA00022618"/>
    </source>
</evidence>
<comment type="subcellular location">
    <subcellularLocation>
        <location evidence="10">Cell membrane</location>
        <topology evidence="10">Peripheral membrane protein</topology>
        <orientation evidence="10">Cytoplasmic side</orientation>
    </subcellularLocation>
</comment>
<dbReference type="InterPro" id="IPR006009">
    <property type="entry name" value="GlcNAc_MurG"/>
</dbReference>
<evidence type="ECO:0000256" key="10">
    <source>
        <dbReference type="HAMAP-Rule" id="MF_00033"/>
    </source>
</evidence>
<evidence type="ECO:0000259" key="11">
    <source>
        <dbReference type="Pfam" id="PF03033"/>
    </source>
</evidence>
<feature type="binding site" evidence="10">
    <location>
        <position position="195"/>
    </location>
    <ligand>
        <name>UDP-N-acetyl-alpha-D-glucosamine</name>
        <dbReference type="ChEBI" id="CHEBI:57705"/>
    </ligand>
</feature>
<evidence type="ECO:0000313" key="14">
    <source>
        <dbReference type="Proteomes" id="UP001365781"/>
    </source>
</evidence>
<feature type="domain" description="Glycosyl transferase family 28 C-terminal" evidence="12">
    <location>
        <begin position="188"/>
        <end position="333"/>
    </location>
</feature>
<evidence type="ECO:0000256" key="9">
    <source>
        <dbReference type="ARBA" id="ARBA00023316"/>
    </source>
</evidence>
<dbReference type="EC" id="2.4.1.227" evidence="10"/>
<evidence type="ECO:0000256" key="4">
    <source>
        <dbReference type="ARBA" id="ARBA00022679"/>
    </source>
</evidence>
<keyword evidence="4 10" id="KW-0808">Transferase</keyword>
<keyword evidence="8 10" id="KW-0131">Cell cycle</keyword>
<keyword evidence="5 10" id="KW-0133">Cell shape</keyword>
<keyword evidence="2 10" id="KW-0132">Cell division</keyword>
<feature type="binding site" evidence="10">
    <location>
        <begin position="10"/>
        <end position="12"/>
    </location>
    <ligand>
        <name>UDP-N-acetyl-alpha-D-glucosamine</name>
        <dbReference type="ChEBI" id="CHEBI:57705"/>
    </ligand>
</feature>
<accession>A0ABU8GWQ8</accession>
<dbReference type="RefSeq" id="WP_336543350.1">
    <property type="nucleotide sequence ID" value="NZ_JBBAYL010000042.1"/>
</dbReference>
<feature type="binding site" evidence="10">
    <location>
        <position position="165"/>
    </location>
    <ligand>
        <name>UDP-N-acetyl-alpha-D-glucosamine</name>
        <dbReference type="ChEBI" id="CHEBI:57705"/>
    </ligand>
</feature>
<comment type="pathway">
    <text evidence="10">Cell wall biogenesis; peptidoglycan biosynthesis.</text>
</comment>
<dbReference type="Proteomes" id="UP001365781">
    <property type="component" value="Unassembled WGS sequence"/>
</dbReference>
<evidence type="ECO:0000256" key="3">
    <source>
        <dbReference type="ARBA" id="ARBA00022676"/>
    </source>
</evidence>
<evidence type="ECO:0000256" key="6">
    <source>
        <dbReference type="ARBA" id="ARBA00022984"/>
    </source>
</evidence>
<dbReference type="CDD" id="cd03785">
    <property type="entry name" value="GT28_MurG"/>
    <property type="match status" value="1"/>
</dbReference>